<dbReference type="Proteomes" id="UP001519460">
    <property type="component" value="Unassembled WGS sequence"/>
</dbReference>
<dbReference type="EMBL" id="JACVVK020000006">
    <property type="protein sequence ID" value="KAK7506709.1"/>
    <property type="molecule type" value="Genomic_DNA"/>
</dbReference>
<reference evidence="1 2" key="1">
    <citation type="journal article" date="2023" name="Sci. Data">
        <title>Genome assembly of the Korean intertidal mud-creeper Batillaria attramentaria.</title>
        <authorList>
            <person name="Patra A.K."/>
            <person name="Ho P.T."/>
            <person name="Jun S."/>
            <person name="Lee S.J."/>
            <person name="Kim Y."/>
            <person name="Won Y.J."/>
        </authorList>
    </citation>
    <scope>NUCLEOTIDE SEQUENCE [LARGE SCALE GENOMIC DNA]</scope>
    <source>
        <strain evidence="1">Wonlab-2016</strain>
    </source>
</reference>
<proteinExistence type="predicted"/>
<comment type="caution">
    <text evidence="1">The sequence shown here is derived from an EMBL/GenBank/DDBJ whole genome shotgun (WGS) entry which is preliminary data.</text>
</comment>
<evidence type="ECO:0000313" key="2">
    <source>
        <dbReference type="Proteomes" id="UP001519460"/>
    </source>
</evidence>
<evidence type="ECO:0000313" key="1">
    <source>
        <dbReference type="EMBL" id="KAK7506709.1"/>
    </source>
</evidence>
<accession>A0ABD0M5N4</accession>
<protein>
    <submittedName>
        <fullName evidence="1">Uncharacterized protein</fullName>
    </submittedName>
</protein>
<dbReference type="AlphaFoldDB" id="A0ABD0M5N4"/>
<organism evidence="1 2">
    <name type="scientific">Batillaria attramentaria</name>
    <dbReference type="NCBI Taxonomy" id="370345"/>
    <lineage>
        <taxon>Eukaryota</taxon>
        <taxon>Metazoa</taxon>
        <taxon>Spiralia</taxon>
        <taxon>Lophotrochozoa</taxon>
        <taxon>Mollusca</taxon>
        <taxon>Gastropoda</taxon>
        <taxon>Caenogastropoda</taxon>
        <taxon>Sorbeoconcha</taxon>
        <taxon>Cerithioidea</taxon>
        <taxon>Batillariidae</taxon>
        <taxon>Batillaria</taxon>
    </lineage>
</organism>
<sequence>MPSISNRTTPPFLSLKLRTTLLAFWRNPYSLLPPPPLSLSPLHPSLPRVFGGHPINGRGRSVRELDYASSFGRGGKANGIIPRSAGVLKTRYDWLASGKLLFDADPRNCESVTGGAAFTIITSVVSCPGSRCTERDSLVF</sequence>
<name>A0ABD0M5N4_9CAEN</name>
<keyword evidence="2" id="KW-1185">Reference proteome</keyword>
<gene>
    <name evidence="1" type="ORF">BaRGS_00002184</name>
</gene>